<name>A0A0H4T665_9BACT</name>
<evidence type="ECO:0000256" key="3">
    <source>
        <dbReference type="ARBA" id="ARBA00023274"/>
    </source>
</evidence>
<dbReference type="InterPro" id="IPR005822">
    <property type="entry name" value="Ribosomal_uL13"/>
</dbReference>
<organism evidence="5">
    <name type="scientific">uncultured Microgenomates bacterium Rifle_16ft_4_minimus_37906</name>
    <dbReference type="NCBI Taxonomy" id="1665116"/>
    <lineage>
        <taxon>Bacteria</taxon>
        <taxon>Candidatus Microgenomatota</taxon>
        <taxon>environmental samples</taxon>
    </lineage>
</organism>
<keyword evidence="2 4" id="KW-0689">Ribosomal protein</keyword>
<dbReference type="PIRSF" id="PIRSF002181">
    <property type="entry name" value="Ribosomal_L13"/>
    <property type="match status" value="1"/>
</dbReference>
<keyword evidence="3 4" id="KW-0687">Ribonucleoprotein</keyword>
<dbReference type="PANTHER" id="PTHR11545:SF2">
    <property type="entry name" value="LARGE RIBOSOMAL SUBUNIT PROTEIN UL13M"/>
    <property type="match status" value="1"/>
</dbReference>
<dbReference type="InterPro" id="IPR005823">
    <property type="entry name" value="Ribosomal_uL13_bac-type"/>
</dbReference>
<dbReference type="EMBL" id="KT007009">
    <property type="protein sequence ID" value="AKQ03236.1"/>
    <property type="molecule type" value="Genomic_DNA"/>
</dbReference>
<evidence type="ECO:0000256" key="4">
    <source>
        <dbReference type="HAMAP-Rule" id="MF_01366"/>
    </source>
</evidence>
<sequence length="140" mass="16027">MKTYQPTNKEIKRQWHLVDADGQVLGRMASQIARLLMGKHKASYSAHMDSGDFVVVLNAEKVKLTGKKPQQKVYRSHSGYPGGFKEISFERMLKEHPERIVEHAVSGMLPTNRLKKARMARFNVIVGDKNPYEAKFVEEK</sequence>
<dbReference type="GO" id="GO:0022625">
    <property type="term" value="C:cytosolic large ribosomal subunit"/>
    <property type="evidence" value="ECO:0007669"/>
    <property type="project" value="TreeGrafter"/>
</dbReference>
<evidence type="ECO:0000313" key="5">
    <source>
        <dbReference type="EMBL" id="AKQ03236.1"/>
    </source>
</evidence>
<dbReference type="Pfam" id="PF00572">
    <property type="entry name" value="Ribosomal_L13"/>
    <property type="match status" value="1"/>
</dbReference>
<dbReference type="NCBIfam" id="TIGR01066">
    <property type="entry name" value="rplM_bact"/>
    <property type="match status" value="1"/>
</dbReference>
<comment type="subunit">
    <text evidence="4">Part of the 50S ribosomal subunit.</text>
</comment>
<dbReference type="GO" id="GO:0003735">
    <property type="term" value="F:structural constituent of ribosome"/>
    <property type="evidence" value="ECO:0007669"/>
    <property type="project" value="InterPro"/>
</dbReference>
<dbReference type="HAMAP" id="MF_01366">
    <property type="entry name" value="Ribosomal_uL13"/>
    <property type="match status" value="1"/>
</dbReference>
<protein>
    <recommendedName>
        <fullName evidence="4">Large ribosomal subunit protein uL13</fullName>
    </recommendedName>
</protein>
<evidence type="ECO:0000256" key="1">
    <source>
        <dbReference type="ARBA" id="ARBA00006227"/>
    </source>
</evidence>
<dbReference type="GO" id="GO:0017148">
    <property type="term" value="P:negative regulation of translation"/>
    <property type="evidence" value="ECO:0007669"/>
    <property type="project" value="TreeGrafter"/>
</dbReference>
<comment type="function">
    <text evidence="4">This protein is one of the early assembly proteins of the 50S ribosomal subunit, although it is not seen to bind rRNA by itself. It is important during the early stages of 50S assembly.</text>
</comment>
<dbReference type="InterPro" id="IPR036899">
    <property type="entry name" value="Ribosomal_uL13_sf"/>
</dbReference>
<reference evidence="5" key="1">
    <citation type="journal article" date="2015" name="ISME J.">
        <title>Aquifer environment selects for microbial species cohorts in sediment and groundwater.</title>
        <authorList>
            <person name="Hug L.A."/>
            <person name="Thomas B.C."/>
            <person name="Brown C.T."/>
            <person name="Frischkorn K.R."/>
            <person name="Williams K.H."/>
            <person name="Tringe S.G."/>
            <person name="Banfield J.F."/>
        </authorList>
    </citation>
    <scope>NUCLEOTIDE SEQUENCE</scope>
</reference>
<dbReference type="GO" id="GO:0006412">
    <property type="term" value="P:translation"/>
    <property type="evidence" value="ECO:0007669"/>
    <property type="project" value="UniProtKB-UniRule"/>
</dbReference>
<gene>
    <name evidence="4 5" type="primary">rplM</name>
</gene>
<dbReference type="SUPFAM" id="SSF52161">
    <property type="entry name" value="Ribosomal protein L13"/>
    <property type="match status" value="1"/>
</dbReference>
<comment type="similarity">
    <text evidence="1 4">Belongs to the universal ribosomal protein uL13 family.</text>
</comment>
<dbReference type="GO" id="GO:0003729">
    <property type="term" value="F:mRNA binding"/>
    <property type="evidence" value="ECO:0007669"/>
    <property type="project" value="TreeGrafter"/>
</dbReference>
<dbReference type="CDD" id="cd00392">
    <property type="entry name" value="Ribosomal_L13"/>
    <property type="match status" value="1"/>
</dbReference>
<accession>A0A0H4T665</accession>
<dbReference type="Gene3D" id="3.90.1180.10">
    <property type="entry name" value="Ribosomal protein L13"/>
    <property type="match status" value="1"/>
</dbReference>
<dbReference type="AlphaFoldDB" id="A0A0H4T665"/>
<proteinExistence type="inferred from homology"/>
<evidence type="ECO:0000256" key="2">
    <source>
        <dbReference type="ARBA" id="ARBA00022980"/>
    </source>
</evidence>
<dbReference type="PANTHER" id="PTHR11545">
    <property type="entry name" value="RIBOSOMAL PROTEIN L13"/>
    <property type="match status" value="1"/>
</dbReference>